<reference evidence="2 3" key="1">
    <citation type="submission" date="2022-07" db="EMBL/GenBank/DDBJ databases">
        <title>Bombella genomes.</title>
        <authorList>
            <person name="Harer L."/>
            <person name="Styblova S."/>
            <person name="Ehrmann M."/>
        </authorList>
    </citation>
    <scope>NUCLEOTIDE SEQUENCE [LARGE SCALE GENOMIC DNA]</scope>
    <source>
        <strain evidence="2 3">TMW 2.2558</strain>
    </source>
</reference>
<proteinExistence type="predicted"/>
<feature type="region of interest" description="Disordered" evidence="1">
    <location>
        <begin position="56"/>
        <end position="77"/>
    </location>
</feature>
<comment type="caution">
    <text evidence="2">The sequence shown here is derived from an EMBL/GenBank/DDBJ whole genome shotgun (WGS) entry which is preliminary data.</text>
</comment>
<sequence length="144" mass="15334">MTQTYYAIVKAGSDLAQPCQVLGWFAQSTTDGQTTPYQAAPGFEAIPLNISDTEWEARTSGPQNPTQLHEGRLEPYVPPAPSLAVQAQTALQQARAALWNNYGILGESTPDDCVAYIRALTAIAKGKDTTSTALPEAPADLNPS</sequence>
<name>A0ABT3W8G9_9PROT</name>
<keyword evidence="3" id="KW-1185">Reference proteome</keyword>
<dbReference type="Proteomes" id="UP001165648">
    <property type="component" value="Unassembled WGS sequence"/>
</dbReference>
<evidence type="ECO:0000313" key="3">
    <source>
        <dbReference type="Proteomes" id="UP001165648"/>
    </source>
</evidence>
<dbReference type="RefSeq" id="WP_099026378.1">
    <property type="nucleotide sequence ID" value="NZ_JANIDW010000016.1"/>
</dbReference>
<gene>
    <name evidence="2" type="ORF">NQF64_08970</name>
</gene>
<accession>A0ABT3W8G9</accession>
<protein>
    <submittedName>
        <fullName evidence="2">Uncharacterized protein</fullName>
    </submittedName>
</protein>
<evidence type="ECO:0000313" key="2">
    <source>
        <dbReference type="EMBL" id="MCX5615365.1"/>
    </source>
</evidence>
<dbReference type="EMBL" id="JANIDW010000016">
    <property type="protein sequence ID" value="MCX5615365.1"/>
    <property type="molecule type" value="Genomic_DNA"/>
</dbReference>
<evidence type="ECO:0000256" key="1">
    <source>
        <dbReference type="SAM" id="MobiDB-lite"/>
    </source>
</evidence>
<organism evidence="2 3">
    <name type="scientific">Bombella saccharophila</name>
    <dbReference type="NCBI Taxonomy" id="2967338"/>
    <lineage>
        <taxon>Bacteria</taxon>
        <taxon>Pseudomonadati</taxon>
        <taxon>Pseudomonadota</taxon>
        <taxon>Alphaproteobacteria</taxon>
        <taxon>Acetobacterales</taxon>
        <taxon>Acetobacteraceae</taxon>
        <taxon>Bombella</taxon>
    </lineage>
</organism>